<comment type="caution">
    <text evidence="3">The sequence shown here is derived from an EMBL/GenBank/DDBJ whole genome shotgun (WGS) entry which is preliminary data.</text>
</comment>
<evidence type="ECO:0000313" key="3">
    <source>
        <dbReference type="EMBL" id="KAF2261305.1"/>
    </source>
</evidence>
<evidence type="ECO:0000313" key="4">
    <source>
        <dbReference type="Proteomes" id="UP000800093"/>
    </source>
</evidence>
<organism evidence="3 4">
    <name type="scientific">Lojkania enalia</name>
    <dbReference type="NCBI Taxonomy" id="147567"/>
    <lineage>
        <taxon>Eukaryota</taxon>
        <taxon>Fungi</taxon>
        <taxon>Dikarya</taxon>
        <taxon>Ascomycota</taxon>
        <taxon>Pezizomycotina</taxon>
        <taxon>Dothideomycetes</taxon>
        <taxon>Pleosporomycetidae</taxon>
        <taxon>Pleosporales</taxon>
        <taxon>Pleosporales incertae sedis</taxon>
        <taxon>Lojkania</taxon>
    </lineage>
</organism>
<dbReference type="InterPro" id="IPR016040">
    <property type="entry name" value="NAD(P)-bd_dom"/>
</dbReference>
<evidence type="ECO:0000259" key="2">
    <source>
        <dbReference type="Pfam" id="PF13460"/>
    </source>
</evidence>
<protein>
    <recommendedName>
        <fullName evidence="2">NAD(P)-binding domain-containing protein</fullName>
    </recommendedName>
</protein>
<proteinExistence type="inferred from homology"/>
<sequence>MSSSKSTIAFFGATGGCTGSSLAHALREGHSCTALVRTPEKLRDILTSQYSIPTSTIAAQLTIHVGDIKDPNVVSKAIVSPNQSSHLVDIIYSGIGGTPVLGNSIREPFKITDPTICEVGMKCIFTALSNLQATGISATCDGRNPLLICISTTGVSAKHRDVPLPIYPLYHWALAAPHKDKKAMESVVINDKNEHIRDFVIVRPTLLSDSEPRGISKVRAGWEWGAKEDQEPGPRMGYYVGRKDVGEWIYRRVIAEGGWDGRCVSLTY</sequence>
<feature type="domain" description="NAD(P)-binding" evidence="2">
    <location>
        <begin position="12"/>
        <end position="249"/>
    </location>
</feature>
<dbReference type="PANTHER" id="PTHR43355">
    <property type="entry name" value="FLAVIN REDUCTASE (NADPH)"/>
    <property type="match status" value="1"/>
</dbReference>
<dbReference type="InterPro" id="IPR036291">
    <property type="entry name" value="NAD(P)-bd_dom_sf"/>
</dbReference>
<dbReference type="SUPFAM" id="SSF51735">
    <property type="entry name" value="NAD(P)-binding Rossmann-fold domains"/>
    <property type="match status" value="1"/>
</dbReference>
<dbReference type="AlphaFoldDB" id="A0A9P4K4E0"/>
<dbReference type="Gene3D" id="3.40.50.720">
    <property type="entry name" value="NAD(P)-binding Rossmann-like Domain"/>
    <property type="match status" value="1"/>
</dbReference>
<dbReference type="EMBL" id="ML986660">
    <property type="protein sequence ID" value="KAF2261305.1"/>
    <property type="molecule type" value="Genomic_DNA"/>
</dbReference>
<dbReference type="InterPro" id="IPR051606">
    <property type="entry name" value="Polyketide_Oxido-like"/>
</dbReference>
<dbReference type="GO" id="GO:0042602">
    <property type="term" value="F:riboflavin reductase (NADPH) activity"/>
    <property type="evidence" value="ECO:0007669"/>
    <property type="project" value="TreeGrafter"/>
</dbReference>
<comment type="similarity">
    <text evidence="1">Belongs to the avfA family.</text>
</comment>
<keyword evidence="4" id="KW-1185">Reference proteome</keyword>
<dbReference type="OrthoDB" id="63935at2759"/>
<evidence type="ECO:0000256" key="1">
    <source>
        <dbReference type="ARBA" id="ARBA00038376"/>
    </source>
</evidence>
<accession>A0A9P4K4E0</accession>
<gene>
    <name evidence="3" type="ORF">CC78DRAFT_500327</name>
</gene>
<dbReference type="PROSITE" id="PS51257">
    <property type="entry name" value="PROKAR_LIPOPROTEIN"/>
    <property type="match status" value="1"/>
</dbReference>
<dbReference type="Pfam" id="PF13460">
    <property type="entry name" value="NAD_binding_10"/>
    <property type="match status" value="1"/>
</dbReference>
<dbReference type="Proteomes" id="UP000800093">
    <property type="component" value="Unassembled WGS sequence"/>
</dbReference>
<reference evidence="4" key="1">
    <citation type="journal article" date="2020" name="Stud. Mycol.">
        <title>101 Dothideomycetes genomes: A test case for predicting lifestyles and emergence of pathogens.</title>
        <authorList>
            <person name="Haridas S."/>
            <person name="Albert R."/>
            <person name="Binder M."/>
            <person name="Bloem J."/>
            <person name="LaButti K."/>
            <person name="Salamov A."/>
            <person name="Andreopoulos B."/>
            <person name="Baker S."/>
            <person name="Barry K."/>
            <person name="Bills G."/>
            <person name="Bluhm B."/>
            <person name="Cannon C."/>
            <person name="Castanera R."/>
            <person name="Culley D."/>
            <person name="Daum C."/>
            <person name="Ezra D."/>
            <person name="Gonzalez J."/>
            <person name="Henrissat B."/>
            <person name="Kuo A."/>
            <person name="Liang C."/>
            <person name="Lipzen A."/>
            <person name="Lutzoni F."/>
            <person name="Magnuson J."/>
            <person name="Mondo S."/>
            <person name="Nolan M."/>
            <person name="Ohm R."/>
            <person name="Pangilinan J."/>
            <person name="Park H.-J."/>
            <person name="Ramirez L."/>
            <person name="Alfaro M."/>
            <person name="Sun H."/>
            <person name="Tritt A."/>
            <person name="Yoshinaga Y."/>
            <person name="Zwiers L.-H."/>
            <person name="Turgeon B."/>
            <person name="Goodwin S."/>
            <person name="Spatafora J."/>
            <person name="Crous P."/>
            <person name="Grigoriev I."/>
        </authorList>
    </citation>
    <scope>NUCLEOTIDE SEQUENCE [LARGE SCALE GENOMIC DNA]</scope>
    <source>
        <strain evidence="4">CBS 304.66</strain>
    </source>
</reference>
<name>A0A9P4K4E0_9PLEO</name>
<dbReference type="PANTHER" id="PTHR43355:SF2">
    <property type="entry name" value="FLAVIN REDUCTASE (NADPH)"/>
    <property type="match status" value="1"/>
</dbReference>
<dbReference type="GO" id="GO:0004074">
    <property type="term" value="F:biliverdin reductase [NAD(P)H] activity"/>
    <property type="evidence" value="ECO:0007669"/>
    <property type="project" value="TreeGrafter"/>
</dbReference>